<proteinExistence type="predicted"/>
<feature type="chain" id="PRO_5042946242" evidence="1">
    <location>
        <begin position="22"/>
        <end position="56"/>
    </location>
</feature>
<gene>
    <name evidence="2" type="ORF">Syun_017462</name>
</gene>
<dbReference type="EMBL" id="JBBNAF010000007">
    <property type="protein sequence ID" value="KAK9128665.1"/>
    <property type="molecule type" value="Genomic_DNA"/>
</dbReference>
<evidence type="ECO:0000313" key="3">
    <source>
        <dbReference type="Proteomes" id="UP001420932"/>
    </source>
</evidence>
<reference evidence="2 3" key="1">
    <citation type="submission" date="2024-01" db="EMBL/GenBank/DDBJ databases">
        <title>Genome assemblies of Stephania.</title>
        <authorList>
            <person name="Yang L."/>
        </authorList>
    </citation>
    <scope>NUCLEOTIDE SEQUENCE [LARGE SCALE GENOMIC DNA]</scope>
    <source>
        <strain evidence="2">YNDBR</strain>
        <tissue evidence="2">Leaf</tissue>
    </source>
</reference>
<protein>
    <submittedName>
        <fullName evidence="2">Uncharacterized protein</fullName>
    </submittedName>
</protein>
<accession>A0AAP0P543</accession>
<dbReference type="AlphaFoldDB" id="A0AAP0P543"/>
<keyword evidence="1" id="KW-0732">Signal</keyword>
<organism evidence="2 3">
    <name type="scientific">Stephania yunnanensis</name>
    <dbReference type="NCBI Taxonomy" id="152371"/>
    <lineage>
        <taxon>Eukaryota</taxon>
        <taxon>Viridiplantae</taxon>
        <taxon>Streptophyta</taxon>
        <taxon>Embryophyta</taxon>
        <taxon>Tracheophyta</taxon>
        <taxon>Spermatophyta</taxon>
        <taxon>Magnoliopsida</taxon>
        <taxon>Ranunculales</taxon>
        <taxon>Menispermaceae</taxon>
        <taxon>Menispermoideae</taxon>
        <taxon>Cissampelideae</taxon>
        <taxon>Stephania</taxon>
    </lineage>
</organism>
<evidence type="ECO:0000256" key="1">
    <source>
        <dbReference type="SAM" id="SignalP"/>
    </source>
</evidence>
<keyword evidence="3" id="KW-1185">Reference proteome</keyword>
<evidence type="ECO:0000313" key="2">
    <source>
        <dbReference type="EMBL" id="KAK9128665.1"/>
    </source>
</evidence>
<comment type="caution">
    <text evidence="2">The sequence shown here is derived from an EMBL/GenBank/DDBJ whole genome shotgun (WGS) entry which is preliminary data.</text>
</comment>
<name>A0AAP0P543_9MAGN</name>
<dbReference type="Proteomes" id="UP001420932">
    <property type="component" value="Unassembled WGS sequence"/>
</dbReference>
<feature type="signal peptide" evidence="1">
    <location>
        <begin position="1"/>
        <end position="21"/>
    </location>
</feature>
<sequence length="56" mass="6447">MVLCWLLGNGCLFAWNGMLTSQDYYVTLFPEHMVVTFGAHNSFRWGERMSSTIILT</sequence>